<dbReference type="SUPFAM" id="SSF55781">
    <property type="entry name" value="GAF domain-like"/>
    <property type="match status" value="1"/>
</dbReference>
<dbReference type="Gene3D" id="1.25.40.10">
    <property type="entry name" value="Tetratricopeptide repeat domain"/>
    <property type="match status" value="3"/>
</dbReference>
<dbReference type="GO" id="GO:0016020">
    <property type="term" value="C:membrane"/>
    <property type="evidence" value="ECO:0007669"/>
    <property type="project" value="UniProtKB-SubCell"/>
</dbReference>
<dbReference type="InterPro" id="IPR027417">
    <property type="entry name" value="P-loop_NTPase"/>
</dbReference>
<reference evidence="5 6" key="1">
    <citation type="submission" date="2016-11" db="EMBL/GenBank/DDBJ databases">
        <authorList>
            <person name="Jaros S."/>
            <person name="Januszkiewicz K."/>
            <person name="Wedrychowicz H."/>
        </authorList>
    </citation>
    <scope>NUCLEOTIDE SEQUENCE [LARGE SCALE GENOMIC DNA]</scope>
    <source>
        <strain evidence="5 6">DSM 21758</strain>
    </source>
</reference>
<dbReference type="SMART" id="SM00267">
    <property type="entry name" value="GGDEF"/>
    <property type="match status" value="1"/>
</dbReference>
<proteinExistence type="predicted"/>
<evidence type="ECO:0000313" key="6">
    <source>
        <dbReference type="Proteomes" id="UP000184310"/>
    </source>
</evidence>
<dbReference type="InterPro" id="IPR029787">
    <property type="entry name" value="Nucleotide_cyclase"/>
</dbReference>
<dbReference type="Gene3D" id="3.40.50.300">
    <property type="entry name" value="P-loop containing nucleotide triphosphate hydrolases"/>
    <property type="match status" value="1"/>
</dbReference>
<comment type="subcellular location">
    <subcellularLocation>
        <location evidence="1">Membrane</location>
        <topology evidence="1">Single-pass membrane protein</topology>
    </subcellularLocation>
</comment>
<dbReference type="OrthoDB" id="9805474at2"/>
<evidence type="ECO:0000259" key="3">
    <source>
        <dbReference type="PROSITE" id="PS50011"/>
    </source>
</evidence>
<dbReference type="FunFam" id="3.30.70.270:FF:000001">
    <property type="entry name" value="Diguanylate cyclase domain protein"/>
    <property type="match status" value="1"/>
</dbReference>
<keyword evidence="2" id="KW-0802">TPR repeat</keyword>
<dbReference type="Pfam" id="PF13191">
    <property type="entry name" value="AAA_16"/>
    <property type="match status" value="1"/>
</dbReference>
<evidence type="ECO:0000256" key="2">
    <source>
        <dbReference type="PROSITE-ProRule" id="PRU00339"/>
    </source>
</evidence>
<dbReference type="InterPro" id="IPR029016">
    <property type="entry name" value="GAF-like_dom_sf"/>
</dbReference>
<evidence type="ECO:0000259" key="4">
    <source>
        <dbReference type="PROSITE" id="PS50887"/>
    </source>
</evidence>
<dbReference type="RefSeq" id="WP_072985027.1">
    <property type="nucleotide sequence ID" value="NZ_FQZB01000004.1"/>
</dbReference>
<feature type="domain" description="GGDEF" evidence="4">
    <location>
        <begin position="1464"/>
        <end position="1595"/>
    </location>
</feature>
<dbReference type="InterPro" id="IPR043128">
    <property type="entry name" value="Rev_trsase/Diguanyl_cyclase"/>
</dbReference>
<dbReference type="InterPro" id="IPR041664">
    <property type="entry name" value="AAA_16"/>
</dbReference>
<dbReference type="PROSITE" id="PS50005">
    <property type="entry name" value="TPR"/>
    <property type="match status" value="1"/>
</dbReference>
<protein>
    <submittedName>
        <fullName evidence="5">Diguanylate cyclase (GGDEF) domain-containing protein</fullName>
    </submittedName>
</protein>
<dbReference type="InterPro" id="IPR019734">
    <property type="entry name" value="TPR_rpt"/>
</dbReference>
<dbReference type="Proteomes" id="UP000184310">
    <property type="component" value="Unassembled WGS sequence"/>
</dbReference>
<feature type="repeat" description="TPR" evidence="2">
    <location>
        <begin position="933"/>
        <end position="966"/>
    </location>
</feature>
<dbReference type="Gene3D" id="1.10.510.10">
    <property type="entry name" value="Transferase(Phosphotransferase) domain 1"/>
    <property type="match status" value="1"/>
</dbReference>
<dbReference type="InterPro" id="IPR000719">
    <property type="entry name" value="Prot_kinase_dom"/>
</dbReference>
<dbReference type="SMART" id="SM00028">
    <property type="entry name" value="TPR"/>
    <property type="match status" value="8"/>
</dbReference>
<dbReference type="SUPFAM" id="SSF48452">
    <property type="entry name" value="TPR-like"/>
    <property type="match status" value="2"/>
</dbReference>
<accession>A0A1M6CSN2</accession>
<gene>
    <name evidence="5" type="ORF">SAMN02745163_00541</name>
</gene>
<evidence type="ECO:0000313" key="5">
    <source>
        <dbReference type="EMBL" id="SHI63980.1"/>
    </source>
</evidence>
<dbReference type="NCBIfam" id="TIGR00254">
    <property type="entry name" value="GGDEF"/>
    <property type="match status" value="1"/>
</dbReference>
<keyword evidence="6" id="KW-1185">Reference proteome</keyword>
<dbReference type="GO" id="GO:0052621">
    <property type="term" value="F:diguanylate cyclase activity"/>
    <property type="evidence" value="ECO:0007669"/>
    <property type="project" value="TreeGrafter"/>
</dbReference>
<organism evidence="5 6">
    <name type="scientific">Clostridium cavendishii DSM 21758</name>
    <dbReference type="NCBI Taxonomy" id="1121302"/>
    <lineage>
        <taxon>Bacteria</taxon>
        <taxon>Bacillati</taxon>
        <taxon>Bacillota</taxon>
        <taxon>Clostridia</taxon>
        <taxon>Eubacteriales</taxon>
        <taxon>Clostridiaceae</taxon>
        <taxon>Clostridium</taxon>
    </lineage>
</organism>
<dbReference type="Gene3D" id="3.30.450.40">
    <property type="match status" value="1"/>
</dbReference>
<dbReference type="PANTHER" id="PTHR45138:SF9">
    <property type="entry name" value="DIGUANYLATE CYCLASE DGCM-RELATED"/>
    <property type="match status" value="1"/>
</dbReference>
<dbReference type="EMBL" id="FQZB01000004">
    <property type="protein sequence ID" value="SHI63980.1"/>
    <property type="molecule type" value="Genomic_DNA"/>
</dbReference>
<dbReference type="SUPFAM" id="SSF56112">
    <property type="entry name" value="Protein kinase-like (PK-like)"/>
    <property type="match status" value="1"/>
</dbReference>
<dbReference type="Pfam" id="PF00990">
    <property type="entry name" value="GGDEF"/>
    <property type="match status" value="1"/>
</dbReference>
<dbReference type="PROSITE" id="PS50011">
    <property type="entry name" value="PROTEIN_KINASE_DOM"/>
    <property type="match status" value="1"/>
</dbReference>
<dbReference type="CDD" id="cd01949">
    <property type="entry name" value="GGDEF"/>
    <property type="match status" value="1"/>
</dbReference>
<dbReference type="PROSITE" id="PS50887">
    <property type="entry name" value="GGDEF"/>
    <property type="match status" value="1"/>
</dbReference>
<dbReference type="GO" id="GO:0005524">
    <property type="term" value="F:ATP binding"/>
    <property type="evidence" value="ECO:0007669"/>
    <property type="project" value="InterPro"/>
</dbReference>
<dbReference type="InterPro" id="IPR000160">
    <property type="entry name" value="GGDEF_dom"/>
</dbReference>
<name>A0A1M6CSN2_9CLOT</name>
<feature type="domain" description="Protein kinase" evidence="3">
    <location>
        <begin position="8"/>
        <end position="268"/>
    </location>
</feature>
<dbReference type="GO" id="GO:0004672">
    <property type="term" value="F:protein kinase activity"/>
    <property type="evidence" value="ECO:0007669"/>
    <property type="project" value="InterPro"/>
</dbReference>
<evidence type="ECO:0000256" key="1">
    <source>
        <dbReference type="ARBA" id="ARBA00004167"/>
    </source>
</evidence>
<dbReference type="PANTHER" id="PTHR45138">
    <property type="entry name" value="REGULATORY COMPONENTS OF SENSORY TRANSDUCTION SYSTEM"/>
    <property type="match status" value="1"/>
</dbReference>
<sequence>MNLINNRYRVVGNIKKDNLLTSYIVIDVMDNYKVQQLSIINSEVITRSKIDFLIEEFLSLTNIENSNIIKLFNFGLIYSIDGKKINKKEYFYTKEYAENNISFNSLVKQINEEEVLNIFIKLCKGINYLHVRGFVYGELNIQNIVINKKNNIYNILLKDIPTIEIEKEEWKQDNITDVFKNNESITDNKKDIYADIYALGILLIALCGENIYDESDINKKIDNLKNKVSIGNDFYKKIINIIERIIFEKRKDRYETVGDIVNDINTIFNKNYLALEKNDIEKLIFKTKIIARDYEIKKVISVFNDSIHHKSINNNIVVHGEQGIGKTRLLKELTYIFNMKKIDVYSSFLLGNKINRSNIALVEIFKNLVAECDNEIVYRYESELINFIPELAEMKNIDRAEILEGEKEKYRLISRLYSFIKEAIKNKTIIFIIDNAHCLDEFSIDFLEYFNSQTVKDKNIISIISYNDTEYFSNNRFYNFINKNNNYIDIKLEAFNSEYTSKMIQEILSINEVPRSFANIVYNKTYGNPLFIEETLKDFLSKKLIYVNDDYIWETLYDSFEELPIAPTMEQALLNQIKEIDDISYEILSNMSVFNIDIPIQIIHAFNKSYNIDIEKYIDALISKGILSKKADNRGCTFNFSNKVLKNLIYERIDIKNLKDKHKQAAEILEEVFKNDDEIIYHLEKSGDNIKAREYCIENAYKMERLRIMDRALSNYKKALSLFSEEENIIAKIDIVIKIGDLYSNAGNLSKAIEIYNDVYDFTIHEDNKKLQVDMLNKLASVYQRKNELEKTLEFINKADVILKEIDYINGYLENRRALAIITSMSRNYEKSIDICKECISLCTDEHLQFKAFMHNILGVIYYEQSKIKDAVENYNLSRQYFEQINDISGMVTSLNNIGVIYSDYYQDSEKTIKYFTRVLEMAEENNIISMNIYSLINLASAYLENLDYDLALKYFNEALDKTRKSEIETNVFYIYNCISYVLLKLDKYREANEYYIRAEKELIEHPNQGKLISIYYQIGAELYYKFGEIDKSYDLLQKALYVYNNDRTTQFKNANMLIYILSVERANNLSEIQKSIEGFKFIIESYGSANKSIDSLYDMCIVLINKGFKNDAINLLNENILDENVVTVDSVKLKGIYLRNLIKRRDKIINEINTNLELARRIKDKLLKWKILSDVGDYYINKKNYFYAANYYFEACEIIKTNTLQVPEDKRVKFFNYHDMINPFYKFNEIKNLYTAIPDKNKISHSALKDLNNLFSYDKFVEILNNDNFISSAKNIYRSILPEGISSIRDLIINMTDEPTKILDIIIKILASDVLATKGLIILRDDNVNYSVIASTNEENDLEGIKVFLEKVEDTKKSLVISEAAYDKNNINLKCLPKGIKAIMCIFIMPKVYIYMESETILNNFNENSLSKCMELKQFIRFIINTYKLKLTANIDKLTQTLTRKAIEEVLENHIQMANMGNGIFSIVIFDLDNFKGINDKFGHQTGDDVLKKVTNVTMDSIRDGDVCGRYGGEEFILILKNADSNLAFQIAERVRKNIENKDILGDKRPVTVSMGIATYKEQSEFKQQLIEKADQALYVAKENGKNRCEIWKEDLDNNKKYTNKLSGIINGNLVQDSRKVLVMVDFIELIKEIDTTENKIFNLLGRIIEITEAEKGLFFKVKEGVIKEKYSRKIFEDAWSNIRNFNEKMVANVITTKQEICTIDWDDITGYDPITGIPEWNSVIIVPMIKSGAVKGVIYLTTSIKIKEFKFEDLNFVKTLAQLAVAIL</sequence>
<dbReference type="InterPro" id="IPR011009">
    <property type="entry name" value="Kinase-like_dom_sf"/>
</dbReference>
<dbReference type="SUPFAM" id="SSF52540">
    <property type="entry name" value="P-loop containing nucleoside triphosphate hydrolases"/>
    <property type="match status" value="1"/>
</dbReference>
<dbReference type="InterPro" id="IPR050469">
    <property type="entry name" value="Diguanylate_Cyclase"/>
</dbReference>
<dbReference type="SUPFAM" id="SSF55073">
    <property type="entry name" value="Nucleotide cyclase"/>
    <property type="match status" value="1"/>
</dbReference>
<dbReference type="STRING" id="1121302.SAMN02745163_00541"/>
<dbReference type="InterPro" id="IPR011990">
    <property type="entry name" value="TPR-like_helical_dom_sf"/>
</dbReference>
<dbReference type="Pfam" id="PF00069">
    <property type="entry name" value="Pkinase"/>
    <property type="match status" value="1"/>
</dbReference>
<dbReference type="Gene3D" id="3.30.70.270">
    <property type="match status" value="1"/>
</dbReference>